<dbReference type="InterPro" id="IPR037925">
    <property type="entry name" value="FlgE/F/G-like"/>
</dbReference>
<evidence type="ECO:0000256" key="1">
    <source>
        <dbReference type="ARBA" id="ARBA00004117"/>
    </source>
</evidence>
<feature type="domain" description="Flagellar basal body rod protein N-terminal" evidence="6">
    <location>
        <begin position="3"/>
        <end position="33"/>
    </location>
</feature>
<dbReference type="InterPro" id="IPR001444">
    <property type="entry name" value="Flag_bb_rod_N"/>
</dbReference>
<evidence type="ECO:0000256" key="5">
    <source>
        <dbReference type="RuleBase" id="RU362116"/>
    </source>
</evidence>
<evidence type="ECO:0000259" key="6">
    <source>
        <dbReference type="Pfam" id="PF00460"/>
    </source>
</evidence>
<evidence type="ECO:0000256" key="4">
    <source>
        <dbReference type="ARBA" id="ARBA00023143"/>
    </source>
</evidence>
<keyword evidence="11" id="KW-1185">Reference proteome</keyword>
<keyword evidence="10" id="KW-0969">Cilium</keyword>
<protein>
    <recommendedName>
        <fullName evidence="3 5">Flagellar hook protein FlgE</fullName>
    </recommendedName>
</protein>
<dbReference type="InterPro" id="IPR010930">
    <property type="entry name" value="Flg_bb/hook_C_dom"/>
</dbReference>
<keyword evidence="10" id="KW-0966">Cell projection</keyword>
<dbReference type="PANTHER" id="PTHR30435">
    <property type="entry name" value="FLAGELLAR PROTEIN"/>
    <property type="match status" value="1"/>
</dbReference>
<dbReference type="Gene3D" id="2.60.98.20">
    <property type="entry name" value="Flagellar hook protein FlgE"/>
    <property type="match status" value="1"/>
</dbReference>
<gene>
    <name evidence="10" type="primary">flgE</name>
    <name evidence="10" type="ORF">AB9R89_14055</name>
</gene>
<feature type="domain" description="Flagellar basal-body/hook protein C-terminal" evidence="7">
    <location>
        <begin position="372"/>
        <end position="415"/>
    </location>
</feature>
<dbReference type="PROSITE" id="PS00588">
    <property type="entry name" value="FLAGELLA_BB_ROD"/>
    <property type="match status" value="1"/>
</dbReference>
<sequence length="416" mass="44059">MSFNIALSGVNAAQKDLDVTANNIANVNTIGFKESRAEFADVYANSIFANAKTQTGSGVQTAAVAQQFHQGALLNTNNSLDMAINGNGFFMLADGSGSLERSFTRAGAFKLNDQGFVVNSQGSYLQVFNVNADGTPVSLAANSTKSLKIPEKAGVPQQTGVVNGEMNLPANATPLDPNNFDASDSSTYSSSTSVTIYDSLGEPHTLTKYFVKDNSVAGSNTWQMHAYVDGNDVLASPMTLTFDTNGTISTPVPTEITTTALGFNNGSDPSQELNIKFDSVTQFASPFEVSALTQDGATVGRLTKVDIGPDGTVEATYSNGKTERLGIIAMARFPNDQGLTQIGDTQWRESLLSGEAVVGQPNSGTLGKINSSNLEQSNTNLTTELVDLITAQRNFQANSRALEVNSTLQQTILQIR</sequence>
<name>A0ABW7P4M4_9GAMM</name>
<dbReference type="InterPro" id="IPR037058">
    <property type="entry name" value="Falgellar_hook_FlgE_sf"/>
</dbReference>
<evidence type="ECO:0000313" key="10">
    <source>
        <dbReference type="EMBL" id="MFH7566437.1"/>
    </source>
</evidence>
<accession>A0ABW7P4M4</accession>
<dbReference type="Proteomes" id="UP001610706">
    <property type="component" value="Unassembled WGS sequence"/>
</dbReference>
<evidence type="ECO:0000256" key="2">
    <source>
        <dbReference type="ARBA" id="ARBA00009677"/>
    </source>
</evidence>
<reference evidence="10 11" key="1">
    <citation type="submission" date="2024-08" db="EMBL/GenBank/DDBJ databases">
        <title>Oceanimonas smirnovii Genome sequencing and assembly.</title>
        <authorList>
            <person name="Tang B."/>
        </authorList>
    </citation>
    <scope>NUCLEOTIDE SEQUENCE [LARGE SCALE GENOMIC DNA]</scope>
    <source>
        <strain evidence="10 11">OS2020-119</strain>
    </source>
</reference>
<comment type="similarity">
    <text evidence="2 5">Belongs to the flagella basal body rod proteins family.</text>
</comment>
<evidence type="ECO:0000259" key="9">
    <source>
        <dbReference type="Pfam" id="PF22692"/>
    </source>
</evidence>
<proteinExistence type="inferred from homology"/>
<comment type="caution">
    <text evidence="10">The sequence shown here is derived from an EMBL/GenBank/DDBJ whole genome shotgun (WGS) entry which is preliminary data.</text>
</comment>
<evidence type="ECO:0000256" key="3">
    <source>
        <dbReference type="ARBA" id="ARBA00019015"/>
    </source>
</evidence>
<dbReference type="InterPro" id="IPR019776">
    <property type="entry name" value="Flagellar_basal_body_rod_CS"/>
</dbReference>
<feature type="domain" description="Flagellar hook protein FlgE/F/G-like D1" evidence="9">
    <location>
        <begin position="83"/>
        <end position="151"/>
    </location>
</feature>
<dbReference type="NCBIfam" id="NF004238">
    <property type="entry name" value="PRK05682.1-1"/>
    <property type="match status" value="1"/>
</dbReference>
<dbReference type="EMBL" id="JBGFTR010000029">
    <property type="protein sequence ID" value="MFH7566437.1"/>
    <property type="molecule type" value="Genomic_DNA"/>
</dbReference>
<dbReference type="InterPro" id="IPR011491">
    <property type="entry name" value="FlgE_D2"/>
</dbReference>
<evidence type="ECO:0000313" key="11">
    <source>
        <dbReference type="Proteomes" id="UP001610706"/>
    </source>
</evidence>
<dbReference type="InterPro" id="IPR053967">
    <property type="entry name" value="LlgE_F_G-like_D1"/>
</dbReference>
<comment type="subcellular location">
    <subcellularLocation>
        <location evidence="1 5">Bacterial flagellum basal body</location>
    </subcellularLocation>
</comment>
<dbReference type="PANTHER" id="PTHR30435:SF1">
    <property type="entry name" value="FLAGELLAR HOOK PROTEIN FLGE"/>
    <property type="match status" value="1"/>
</dbReference>
<dbReference type="Pfam" id="PF22692">
    <property type="entry name" value="LlgE_F_G_D1"/>
    <property type="match status" value="1"/>
</dbReference>
<evidence type="ECO:0000259" key="7">
    <source>
        <dbReference type="Pfam" id="PF06429"/>
    </source>
</evidence>
<keyword evidence="10" id="KW-0282">Flagellum</keyword>
<comment type="function">
    <text evidence="5">A flexible structure which links the flagellar filament to the drive apparatus in the basal body.</text>
</comment>
<feature type="domain" description="Flagellar hook protein FlgE D2" evidence="8">
    <location>
        <begin position="167"/>
        <end position="296"/>
    </location>
</feature>
<organism evidence="10 11">
    <name type="scientific">Oceanimonas smirnovii</name>
    <dbReference type="NCBI Taxonomy" id="264574"/>
    <lineage>
        <taxon>Bacteria</taxon>
        <taxon>Pseudomonadati</taxon>
        <taxon>Pseudomonadota</taxon>
        <taxon>Gammaproteobacteria</taxon>
        <taxon>Aeromonadales</taxon>
        <taxon>Aeromonadaceae</taxon>
        <taxon>Oceanimonas</taxon>
    </lineage>
</organism>
<dbReference type="InterPro" id="IPR020013">
    <property type="entry name" value="Flagellar_FlgE/F/G"/>
</dbReference>
<keyword evidence="4 5" id="KW-0975">Bacterial flagellum</keyword>
<dbReference type="NCBIfam" id="TIGR03506">
    <property type="entry name" value="FlgEFG_subfam"/>
    <property type="match status" value="1"/>
</dbReference>
<dbReference type="NCBIfam" id="NF004240">
    <property type="entry name" value="PRK05682.1-4"/>
    <property type="match status" value="1"/>
</dbReference>
<dbReference type="Pfam" id="PF06429">
    <property type="entry name" value="Flg_bbr_C"/>
    <property type="match status" value="1"/>
</dbReference>
<dbReference type="Pfam" id="PF07559">
    <property type="entry name" value="FlgE_D2"/>
    <property type="match status" value="1"/>
</dbReference>
<dbReference type="Pfam" id="PF00460">
    <property type="entry name" value="Flg_bb_rod"/>
    <property type="match status" value="1"/>
</dbReference>
<evidence type="ECO:0000259" key="8">
    <source>
        <dbReference type="Pfam" id="PF07559"/>
    </source>
</evidence>
<dbReference type="SUPFAM" id="SSF117143">
    <property type="entry name" value="Flagellar hook protein flgE"/>
    <property type="match status" value="1"/>
</dbReference>
<dbReference type="RefSeq" id="WP_395536563.1">
    <property type="nucleotide sequence ID" value="NZ_CP166302.1"/>
</dbReference>